<dbReference type="InterPro" id="IPR037272">
    <property type="entry name" value="SNS_sf"/>
</dbReference>
<gene>
    <name evidence="8" type="ORF">OB69_12000</name>
</gene>
<dbReference type="PROSITE" id="PS00610">
    <property type="entry name" value="NA_NEUROTRAN_SYMP_1"/>
    <property type="match status" value="1"/>
</dbReference>
<dbReference type="EMBL" id="JSVA01000012">
    <property type="protein sequence ID" value="KOF02491.1"/>
    <property type="molecule type" value="Genomic_DNA"/>
</dbReference>
<feature type="transmembrane region" description="Helical" evidence="7">
    <location>
        <begin position="46"/>
        <end position="65"/>
    </location>
</feature>
<accession>A0A0L8AJS9</accession>
<feature type="transmembrane region" description="Helical" evidence="7">
    <location>
        <begin position="169"/>
        <end position="188"/>
    </location>
</feature>
<dbReference type="InterPro" id="IPR047218">
    <property type="entry name" value="YocR/YhdH-like"/>
</dbReference>
<feature type="transmembrane region" description="Helical" evidence="7">
    <location>
        <begin position="17"/>
        <end position="34"/>
    </location>
</feature>
<dbReference type="SUPFAM" id="SSF161070">
    <property type="entry name" value="SNF-like"/>
    <property type="match status" value="1"/>
</dbReference>
<comment type="caution">
    <text evidence="8">The sequence shown here is derived from an EMBL/GenBank/DDBJ whole genome shotgun (WGS) entry which is preliminary data.</text>
</comment>
<evidence type="ECO:0000256" key="4">
    <source>
        <dbReference type="ARBA" id="ARBA00022989"/>
    </source>
</evidence>
<protein>
    <recommendedName>
        <fullName evidence="6">Transporter</fullName>
    </recommendedName>
</protein>
<evidence type="ECO:0000256" key="3">
    <source>
        <dbReference type="ARBA" id="ARBA00022692"/>
    </source>
</evidence>
<dbReference type="OrthoDB" id="9762833at2"/>
<dbReference type="RefSeq" id="WP_053223976.1">
    <property type="nucleotide sequence ID" value="NZ_JSVA01000012.1"/>
</dbReference>
<keyword evidence="4 7" id="KW-1133">Transmembrane helix</keyword>
<feature type="transmembrane region" description="Helical" evidence="7">
    <location>
        <begin position="140"/>
        <end position="157"/>
    </location>
</feature>
<evidence type="ECO:0000256" key="2">
    <source>
        <dbReference type="ARBA" id="ARBA00022448"/>
    </source>
</evidence>
<comment type="similarity">
    <text evidence="6">Belongs to the sodium:neurotransmitter symporter (SNF) (TC 2.A.22) family.</text>
</comment>
<dbReference type="InterPro" id="IPR000175">
    <property type="entry name" value="Na/ntran_symport"/>
</dbReference>
<keyword evidence="3 6" id="KW-0812">Transmembrane</keyword>
<dbReference type="PRINTS" id="PR00176">
    <property type="entry name" value="NANEUSMPORT"/>
</dbReference>
<keyword evidence="6" id="KW-0769">Symport</keyword>
<feature type="transmembrane region" description="Helical" evidence="7">
    <location>
        <begin position="249"/>
        <end position="274"/>
    </location>
</feature>
<keyword evidence="2 6" id="KW-0813">Transport</keyword>
<dbReference type="Proteomes" id="UP000036908">
    <property type="component" value="Unassembled WGS sequence"/>
</dbReference>
<organism evidence="8 9">
    <name type="scientific">Roseivirga seohaensis subsp. aquiponti</name>
    <dbReference type="NCBI Taxonomy" id="1566026"/>
    <lineage>
        <taxon>Bacteria</taxon>
        <taxon>Pseudomonadati</taxon>
        <taxon>Bacteroidota</taxon>
        <taxon>Cytophagia</taxon>
        <taxon>Cytophagales</taxon>
        <taxon>Roseivirgaceae</taxon>
        <taxon>Roseivirga</taxon>
    </lineage>
</organism>
<dbReference type="GO" id="GO:0016020">
    <property type="term" value="C:membrane"/>
    <property type="evidence" value="ECO:0007669"/>
    <property type="project" value="UniProtKB-SubCell"/>
</dbReference>
<evidence type="ECO:0000256" key="6">
    <source>
        <dbReference type="RuleBase" id="RU003732"/>
    </source>
</evidence>
<evidence type="ECO:0000313" key="9">
    <source>
        <dbReference type="Proteomes" id="UP000036908"/>
    </source>
</evidence>
<evidence type="ECO:0000256" key="1">
    <source>
        <dbReference type="ARBA" id="ARBA00004141"/>
    </source>
</evidence>
<feature type="transmembrane region" description="Helical" evidence="7">
    <location>
        <begin position="339"/>
        <end position="356"/>
    </location>
</feature>
<feature type="transmembrane region" description="Helical" evidence="7">
    <location>
        <begin position="385"/>
        <end position="405"/>
    </location>
</feature>
<evidence type="ECO:0000256" key="7">
    <source>
        <dbReference type="SAM" id="Phobius"/>
    </source>
</evidence>
<proteinExistence type="inferred from homology"/>
<dbReference type="AlphaFoldDB" id="A0A0L8AJS9"/>
<dbReference type="NCBIfam" id="NF037979">
    <property type="entry name" value="Na_transp"/>
    <property type="match status" value="1"/>
</dbReference>
<dbReference type="Pfam" id="PF00209">
    <property type="entry name" value="SNF"/>
    <property type="match status" value="2"/>
</dbReference>
<feature type="transmembrane region" description="Helical" evidence="7">
    <location>
        <begin position="294"/>
        <end position="318"/>
    </location>
</feature>
<keyword evidence="9" id="KW-1185">Reference proteome</keyword>
<dbReference type="PANTHER" id="PTHR42948">
    <property type="entry name" value="TRANSPORTER"/>
    <property type="match status" value="1"/>
</dbReference>
<name>A0A0L8AJS9_9BACT</name>
<dbReference type="CDD" id="cd10336">
    <property type="entry name" value="SLC6sbd_Tyt1-Like"/>
    <property type="match status" value="1"/>
</dbReference>
<dbReference type="GO" id="GO:0015293">
    <property type="term" value="F:symporter activity"/>
    <property type="evidence" value="ECO:0007669"/>
    <property type="project" value="UniProtKB-KW"/>
</dbReference>
<dbReference type="PANTHER" id="PTHR42948:SF1">
    <property type="entry name" value="TRANSPORTER"/>
    <property type="match status" value="1"/>
</dbReference>
<keyword evidence="5 7" id="KW-0472">Membrane</keyword>
<comment type="subcellular location">
    <subcellularLocation>
        <location evidence="1">Membrane</location>
        <topology evidence="1">Multi-pass membrane protein</topology>
    </subcellularLocation>
</comment>
<feature type="transmembrane region" description="Helical" evidence="7">
    <location>
        <begin position="433"/>
        <end position="459"/>
    </location>
</feature>
<reference evidence="9" key="1">
    <citation type="submission" date="2014-11" db="EMBL/GenBank/DDBJ databases">
        <title>Genome sequencing of Roseivirga sp. D-25.</title>
        <authorList>
            <person name="Selvaratnam C."/>
            <person name="Thevarajoo S."/>
            <person name="Goh K.M."/>
            <person name="Eee R."/>
            <person name="Chan K.-G."/>
            <person name="Chong C.S."/>
        </authorList>
    </citation>
    <scope>NUCLEOTIDE SEQUENCE [LARGE SCALE GENOMIC DNA]</scope>
    <source>
        <strain evidence="9">D-25</strain>
    </source>
</reference>
<feature type="transmembrane region" description="Helical" evidence="7">
    <location>
        <begin position="208"/>
        <end position="237"/>
    </location>
</feature>
<evidence type="ECO:0000313" key="8">
    <source>
        <dbReference type="EMBL" id="KOF02491.1"/>
    </source>
</evidence>
<dbReference type="PATRIC" id="fig|1566026.4.peg.691"/>
<evidence type="ECO:0000256" key="5">
    <source>
        <dbReference type="ARBA" id="ARBA00023136"/>
    </source>
</evidence>
<sequence length="463" mass="49602">MAVNVSNEGRGQWGSKFGFIMAAAGSAVGLGNIWRFPYITGQNGGGAFVLVYLLCVILIGVPLLFTEMGFGRYTKKGTIGAFKDTGANPLFMGLGAIMALLVSFFVLSYYGNIAGWTIGYIFKSLSGSEVPFEEFASNPMNTIPLMGLFTLVTILIVRKGISGGIEKAAKILMPVLFLLILIVAIRSMSLEGAMKGVDFYLNPDFSKISGQTFLVALGQAFFSMSIGWGIMITYGSYLPKTANIVSSGVWVGLMDAGVALLAGFMIFPAVFAFGKDPAAGPTLVFQVLPEIFSSMPGGAIIGAFFFLLLMVAALTSSISMLEVPASYFMDEKKWSRNKSAWVVGILLFIVGIPSALSQGGSEFFSTMNVTVFGATYTGFQDILDFFFGTFFIVVVALITCIYVAWKMPIKNIVSEIDLGAPGWKPGTFASNAFVFFIRYVCPVVILIVLLNMMGLFGIFGGGG</sequence>
<dbReference type="PROSITE" id="PS50267">
    <property type="entry name" value="NA_NEUROTRAN_SYMP_3"/>
    <property type="match status" value="1"/>
</dbReference>